<protein>
    <submittedName>
        <fullName evidence="2">Uncharacterized protein</fullName>
    </submittedName>
</protein>
<keyword evidence="1" id="KW-0732">Signal</keyword>
<proteinExistence type="predicted"/>
<comment type="caution">
    <text evidence="2">The sequence shown here is derived from an EMBL/GenBank/DDBJ whole genome shotgun (WGS) entry which is preliminary data.</text>
</comment>
<feature type="signal peptide" evidence="1">
    <location>
        <begin position="1"/>
        <end position="21"/>
    </location>
</feature>
<reference evidence="2 3" key="1">
    <citation type="journal article" date="2020" name="ISME J.">
        <title>Uncovering the hidden diversity of litter-decomposition mechanisms in mushroom-forming fungi.</title>
        <authorList>
            <person name="Floudas D."/>
            <person name="Bentzer J."/>
            <person name="Ahren D."/>
            <person name="Johansson T."/>
            <person name="Persson P."/>
            <person name="Tunlid A."/>
        </authorList>
    </citation>
    <scope>NUCLEOTIDE SEQUENCE [LARGE SCALE GENOMIC DNA]</scope>
    <source>
        <strain evidence="2 3">CBS 101986</strain>
    </source>
</reference>
<evidence type="ECO:0000313" key="2">
    <source>
        <dbReference type="EMBL" id="KAF5310850.1"/>
    </source>
</evidence>
<organism evidence="2 3">
    <name type="scientific">Psilocybe cf. subviscida</name>
    <dbReference type="NCBI Taxonomy" id="2480587"/>
    <lineage>
        <taxon>Eukaryota</taxon>
        <taxon>Fungi</taxon>
        <taxon>Dikarya</taxon>
        <taxon>Basidiomycota</taxon>
        <taxon>Agaricomycotina</taxon>
        <taxon>Agaricomycetes</taxon>
        <taxon>Agaricomycetidae</taxon>
        <taxon>Agaricales</taxon>
        <taxon>Agaricineae</taxon>
        <taxon>Strophariaceae</taxon>
        <taxon>Psilocybe</taxon>
    </lineage>
</organism>
<name>A0A8H5ATK4_9AGAR</name>
<evidence type="ECO:0000256" key="1">
    <source>
        <dbReference type="SAM" id="SignalP"/>
    </source>
</evidence>
<dbReference type="AlphaFoldDB" id="A0A8H5ATK4"/>
<dbReference type="Proteomes" id="UP000567179">
    <property type="component" value="Unassembled WGS sequence"/>
</dbReference>
<dbReference type="OrthoDB" id="2734890at2759"/>
<keyword evidence="3" id="KW-1185">Reference proteome</keyword>
<feature type="chain" id="PRO_5034519700" evidence="1">
    <location>
        <begin position="22"/>
        <end position="373"/>
    </location>
</feature>
<dbReference type="EMBL" id="JAACJJ010000057">
    <property type="protein sequence ID" value="KAF5310850.1"/>
    <property type="molecule type" value="Genomic_DNA"/>
</dbReference>
<gene>
    <name evidence="2" type="ORF">D9619_008000</name>
</gene>
<accession>A0A8H5ATK4</accession>
<sequence length="373" mass="38925">MMQLAVTFATIVLSLALAAEASPIHADLSPSRRASDNGYCKQLLNTCAASPNALSNPWSVKACLFGASCFGGQRPVDNFLAAVASAKNASSAPASHNVPRVSQTVFNSISTNGKAITQQNFIDGVFGTLATTNGPFPDATFVIQDFSRLAEWTAFCNGQGIPSKNFADYYQFSATVNSPGCGGTVTSSARITTITLHPITTASTIRSPVTTITASPVPVPTGGVAEVSCSKMYDTCVAQANKAVSDAWSHPACLFAATCFGGQRPVDGLLSAVFGAKRNSGAAPTSVKETRLSTTTTKSISTDGKTVTQQNWIDGYYGLLSSLGGPFPTSASIVINDFDRVRGWTGFCKGGIPFKNLADYFQFSSSVSSNTSC</sequence>
<evidence type="ECO:0000313" key="3">
    <source>
        <dbReference type="Proteomes" id="UP000567179"/>
    </source>
</evidence>